<comment type="caution">
    <text evidence="1">The sequence shown here is derived from an EMBL/GenBank/DDBJ whole genome shotgun (WGS) entry which is preliminary data.</text>
</comment>
<reference evidence="1 2" key="1">
    <citation type="submission" date="2021-01" db="EMBL/GenBank/DDBJ databases">
        <title>Belnapia mucosa sp. nov. and Belnapia arida sp. nov., isolated from the Tabernas Desert (Almeria, Spain).</title>
        <authorList>
            <person name="Molina-Menor E."/>
            <person name="Vidal-Verdu A."/>
            <person name="Calonge A."/>
            <person name="Satari L."/>
            <person name="Pereto J."/>
            <person name="Porcar M."/>
        </authorList>
    </citation>
    <scope>NUCLEOTIDE SEQUENCE [LARGE SCALE GENOMIC DNA]</scope>
    <source>
        <strain evidence="1 2">T18</strain>
    </source>
</reference>
<dbReference type="Proteomes" id="UP000660885">
    <property type="component" value="Unassembled WGS sequence"/>
</dbReference>
<proteinExistence type="predicted"/>
<evidence type="ECO:0000313" key="1">
    <source>
        <dbReference type="EMBL" id="MBL6081657.1"/>
    </source>
</evidence>
<name>A0ABS1UAE3_9PROT</name>
<keyword evidence="2" id="KW-1185">Reference proteome</keyword>
<evidence type="ECO:0000313" key="2">
    <source>
        <dbReference type="Proteomes" id="UP000660885"/>
    </source>
</evidence>
<accession>A0ABS1UAE3</accession>
<organism evidence="1 2">
    <name type="scientific">Belnapia arida</name>
    <dbReference type="NCBI Taxonomy" id="2804533"/>
    <lineage>
        <taxon>Bacteria</taxon>
        <taxon>Pseudomonadati</taxon>
        <taxon>Pseudomonadota</taxon>
        <taxon>Alphaproteobacteria</taxon>
        <taxon>Acetobacterales</taxon>
        <taxon>Roseomonadaceae</taxon>
        <taxon>Belnapia</taxon>
    </lineage>
</organism>
<dbReference type="EMBL" id="JAETWB010000032">
    <property type="protein sequence ID" value="MBL6081657.1"/>
    <property type="molecule type" value="Genomic_DNA"/>
</dbReference>
<protein>
    <submittedName>
        <fullName evidence="1">IS6 family transposase</fullName>
    </submittedName>
</protein>
<sequence length="107" mass="12345">MAERPGRTAQGYRRFRCRGCGKQYNERSGGPLNQSQYPSDIIALVVLWRLRYRLILRDLAKIFLQHGLVFSHEAVRDWEAKLALVPAGELRRRRHGEVGTGTLTRRA</sequence>
<dbReference type="RefSeq" id="WP_202834874.1">
    <property type="nucleotide sequence ID" value="NZ_JAETWB010000032.1"/>
</dbReference>
<gene>
    <name evidence="1" type="ORF">JMJ56_27080</name>
</gene>